<keyword evidence="2" id="KW-0808">Transferase</keyword>
<organism evidence="2 3">
    <name type="scientific">Tautonia plasticadhaerens</name>
    <dbReference type="NCBI Taxonomy" id="2527974"/>
    <lineage>
        <taxon>Bacteria</taxon>
        <taxon>Pseudomonadati</taxon>
        <taxon>Planctomycetota</taxon>
        <taxon>Planctomycetia</taxon>
        <taxon>Isosphaerales</taxon>
        <taxon>Isosphaeraceae</taxon>
        <taxon>Tautonia</taxon>
    </lineage>
</organism>
<sequence>MILSRRDALRSLLAPALLGVTPGPGRPEAPTVLLRSGWQTENIGDIAHTPGLLALLERHWPEADVILWPGRLDRDVEPMLRRRFPRLRLVREQLVGEPRVDDPTLDEAIARADLLIHGSGPSIVGAAAIRRWRDASEKPFGLFGVTISAIDDDARDLIAAASFVFTRETRSLDLVRDAGLDGTHVRFVPDATFALDLRDESAADRLLGEHGLEPGRFACVVPRLRYTPYWEIRPGSVSEDRIRERTAVNAQFAEQDHAKLREAVVAWVRGTGGKVLIAPEMTYQVDIIRPLVFDPLPDDVKPNVVPLDRFWLTDEAASVYRRAAAVVSMECHSPIIALAGGTPALYVRQPTDTWKGRMYPDLGLGDWLVEVDDATGADLSTRLLAFHEDPDAARGRRDLAIARASDLFRLGISSARGAIRAG</sequence>
<dbReference type="InterPro" id="IPR006311">
    <property type="entry name" value="TAT_signal"/>
</dbReference>
<dbReference type="RefSeq" id="WP_145267373.1">
    <property type="nucleotide sequence ID" value="NZ_CP036426.1"/>
</dbReference>
<dbReference type="PROSITE" id="PS51318">
    <property type="entry name" value="TAT"/>
    <property type="match status" value="1"/>
</dbReference>
<reference evidence="2 3" key="1">
    <citation type="submission" date="2019-02" db="EMBL/GenBank/DDBJ databases">
        <title>Deep-cultivation of Planctomycetes and their phenomic and genomic characterization uncovers novel biology.</title>
        <authorList>
            <person name="Wiegand S."/>
            <person name="Jogler M."/>
            <person name="Boedeker C."/>
            <person name="Pinto D."/>
            <person name="Vollmers J."/>
            <person name="Rivas-Marin E."/>
            <person name="Kohn T."/>
            <person name="Peeters S.H."/>
            <person name="Heuer A."/>
            <person name="Rast P."/>
            <person name="Oberbeckmann S."/>
            <person name="Bunk B."/>
            <person name="Jeske O."/>
            <person name="Meyerdierks A."/>
            <person name="Storesund J.E."/>
            <person name="Kallscheuer N."/>
            <person name="Luecker S."/>
            <person name="Lage O.M."/>
            <person name="Pohl T."/>
            <person name="Merkel B.J."/>
            <person name="Hornburger P."/>
            <person name="Mueller R.-W."/>
            <person name="Bruemmer F."/>
            <person name="Labrenz M."/>
            <person name="Spormann A.M."/>
            <person name="Op den Camp H."/>
            <person name="Overmann J."/>
            <person name="Amann R."/>
            <person name="Jetten M.S.M."/>
            <person name="Mascher T."/>
            <person name="Medema M.H."/>
            <person name="Devos D.P."/>
            <person name="Kaster A.-K."/>
            <person name="Ovreas L."/>
            <person name="Rohde M."/>
            <person name="Galperin M.Y."/>
            <person name="Jogler C."/>
        </authorList>
    </citation>
    <scope>NUCLEOTIDE SEQUENCE [LARGE SCALE GENOMIC DNA]</scope>
    <source>
        <strain evidence="2 3">ElP</strain>
    </source>
</reference>
<evidence type="ECO:0000313" key="3">
    <source>
        <dbReference type="Proteomes" id="UP000317835"/>
    </source>
</evidence>
<protein>
    <submittedName>
        <fullName evidence="2">Polysaccharide pyruvyl transferase</fullName>
    </submittedName>
</protein>
<dbReference type="EMBL" id="CP036426">
    <property type="protein sequence ID" value="QDV32938.1"/>
    <property type="molecule type" value="Genomic_DNA"/>
</dbReference>
<feature type="domain" description="Polysaccharide pyruvyl transferase" evidence="1">
    <location>
        <begin position="42"/>
        <end position="347"/>
    </location>
</feature>
<dbReference type="GO" id="GO:0016740">
    <property type="term" value="F:transferase activity"/>
    <property type="evidence" value="ECO:0007669"/>
    <property type="project" value="UniProtKB-KW"/>
</dbReference>
<accession>A0A518GWH6</accession>
<dbReference type="KEGG" id="tpla:ElP_07800"/>
<dbReference type="Pfam" id="PF04230">
    <property type="entry name" value="PS_pyruv_trans"/>
    <property type="match status" value="1"/>
</dbReference>
<dbReference type="Proteomes" id="UP000317835">
    <property type="component" value="Chromosome"/>
</dbReference>
<name>A0A518GWH6_9BACT</name>
<gene>
    <name evidence="2" type="ORF">ElP_07800</name>
</gene>
<dbReference type="InterPro" id="IPR007345">
    <property type="entry name" value="Polysacch_pyruvyl_Trfase"/>
</dbReference>
<keyword evidence="3" id="KW-1185">Reference proteome</keyword>
<dbReference type="AlphaFoldDB" id="A0A518GWH6"/>
<evidence type="ECO:0000313" key="2">
    <source>
        <dbReference type="EMBL" id="QDV32938.1"/>
    </source>
</evidence>
<evidence type="ECO:0000259" key="1">
    <source>
        <dbReference type="Pfam" id="PF04230"/>
    </source>
</evidence>
<proteinExistence type="predicted"/>
<dbReference type="OrthoDB" id="5093983at2"/>